<feature type="repeat" description="ANK" evidence="3">
    <location>
        <begin position="133"/>
        <end position="165"/>
    </location>
</feature>
<dbReference type="Pfam" id="PF12796">
    <property type="entry name" value="Ank_2"/>
    <property type="match status" value="2"/>
</dbReference>
<dbReference type="PROSITE" id="PS50297">
    <property type="entry name" value="ANK_REP_REGION"/>
    <property type="match status" value="2"/>
</dbReference>
<dbReference type="AlphaFoldDB" id="T1G304"/>
<dbReference type="CTD" id="20215452"/>
<dbReference type="PROSITE" id="PS50088">
    <property type="entry name" value="ANK_REPEAT"/>
    <property type="match status" value="2"/>
</dbReference>
<dbReference type="GeneID" id="20215452"/>
<dbReference type="OMA" id="TACDNEN"/>
<dbReference type="OrthoDB" id="10071127at2759"/>
<name>T1G304_HELRO</name>
<dbReference type="HOGENOM" id="CLU_000134_18_0_1"/>
<dbReference type="InterPro" id="IPR002110">
    <property type="entry name" value="Ankyrin_rpt"/>
</dbReference>
<accession>T1G304</accession>
<evidence type="ECO:0000313" key="6">
    <source>
        <dbReference type="Proteomes" id="UP000015101"/>
    </source>
</evidence>
<dbReference type="STRING" id="6412.T1G304"/>
<dbReference type="EMBL" id="KB096325">
    <property type="protein sequence ID" value="ESO05533.1"/>
    <property type="molecule type" value="Genomic_DNA"/>
</dbReference>
<dbReference type="Gene3D" id="1.25.40.20">
    <property type="entry name" value="Ankyrin repeat-containing domain"/>
    <property type="match status" value="1"/>
</dbReference>
<reference evidence="4 6" key="2">
    <citation type="journal article" date="2013" name="Nature">
        <title>Insights into bilaterian evolution from three spiralian genomes.</title>
        <authorList>
            <person name="Simakov O."/>
            <person name="Marletaz F."/>
            <person name="Cho S.J."/>
            <person name="Edsinger-Gonzales E."/>
            <person name="Havlak P."/>
            <person name="Hellsten U."/>
            <person name="Kuo D.H."/>
            <person name="Larsson T."/>
            <person name="Lv J."/>
            <person name="Arendt D."/>
            <person name="Savage R."/>
            <person name="Osoegawa K."/>
            <person name="de Jong P."/>
            <person name="Grimwood J."/>
            <person name="Chapman J.A."/>
            <person name="Shapiro H."/>
            <person name="Aerts A."/>
            <person name="Otillar R.P."/>
            <person name="Terry A.Y."/>
            <person name="Boore J.L."/>
            <person name="Grigoriev I.V."/>
            <person name="Lindberg D.R."/>
            <person name="Seaver E.C."/>
            <person name="Weisblat D.A."/>
            <person name="Putnam N.H."/>
            <person name="Rokhsar D.S."/>
        </authorList>
    </citation>
    <scope>NUCLEOTIDE SEQUENCE</scope>
</reference>
<feature type="repeat" description="ANK" evidence="3">
    <location>
        <begin position="100"/>
        <end position="132"/>
    </location>
</feature>
<dbReference type="SMART" id="SM00248">
    <property type="entry name" value="ANK"/>
    <property type="match status" value="4"/>
</dbReference>
<dbReference type="InParanoid" id="T1G304"/>
<gene>
    <name evidence="5" type="primary">20215452</name>
    <name evidence="4" type="ORF">HELRODRAFT_77602</name>
</gene>
<dbReference type="RefSeq" id="XP_009016166.1">
    <property type="nucleotide sequence ID" value="XM_009017918.1"/>
</dbReference>
<keyword evidence="1" id="KW-0677">Repeat</keyword>
<protein>
    <submittedName>
        <fullName evidence="4 5">Uncharacterized protein</fullName>
    </submittedName>
</protein>
<proteinExistence type="predicted"/>
<reference evidence="5" key="3">
    <citation type="submission" date="2015-06" db="UniProtKB">
        <authorList>
            <consortium name="EnsemblMetazoa"/>
        </authorList>
    </citation>
    <scope>IDENTIFICATION</scope>
</reference>
<sequence length="200" mass="23114">MERVVPIAGSNGDLQFLKNLLKQYELNPNFKDENGRTAFMRAVAKNNLEIITYLAELNINLRETTHLRKNVFHIACEQSKLQTLEFLRYKTAREFSKHDIDQTPLHIATFKERYDICKFLLEKKVSVNARDKQGSTPLHIAAMTGNLPLIKLLLDHQAETKVLNVYNKTPSDTACDNENKEAYQLLTSVEIKSWIMVRFC</sequence>
<organism evidence="5 6">
    <name type="scientific">Helobdella robusta</name>
    <name type="common">Californian leech</name>
    <dbReference type="NCBI Taxonomy" id="6412"/>
    <lineage>
        <taxon>Eukaryota</taxon>
        <taxon>Metazoa</taxon>
        <taxon>Spiralia</taxon>
        <taxon>Lophotrochozoa</taxon>
        <taxon>Annelida</taxon>
        <taxon>Clitellata</taxon>
        <taxon>Hirudinea</taxon>
        <taxon>Rhynchobdellida</taxon>
        <taxon>Glossiphoniidae</taxon>
        <taxon>Helobdella</taxon>
    </lineage>
</organism>
<dbReference type="EMBL" id="AMQM01003819">
    <property type="status" value="NOT_ANNOTATED_CDS"/>
    <property type="molecule type" value="Genomic_DNA"/>
</dbReference>
<dbReference type="PANTHER" id="PTHR24198:SF165">
    <property type="entry name" value="ANKYRIN REPEAT-CONTAINING PROTEIN-RELATED"/>
    <property type="match status" value="1"/>
</dbReference>
<dbReference type="EnsemblMetazoa" id="HelroT77602">
    <property type="protein sequence ID" value="HelroP77602"/>
    <property type="gene ID" value="HelroG77602"/>
</dbReference>
<keyword evidence="6" id="KW-1185">Reference proteome</keyword>
<evidence type="ECO:0000256" key="3">
    <source>
        <dbReference type="PROSITE-ProRule" id="PRU00023"/>
    </source>
</evidence>
<keyword evidence="2 3" id="KW-0040">ANK repeat</keyword>
<evidence type="ECO:0000256" key="1">
    <source>
        <dbReference type="ARBA" id="ARBA00022737"/>
    </source>
</evidence>
<dbReference type="KEGG" id="hro:HELRODRAFT_77602"/>
<evidence type="ECO:0000313" key="4">
    <source>
        <dbReference type="EMBL" id="ESO05533.1"/>
    </source>
</evidence>
<dbReference type="PANTHER" id="PTHR24198">
    <property type="entry name" value="ANKYRIN REPEAT AND PROTEIN KINASE DOMAIN-CONTAINING PROTEIN"/>
    <property type="match status" value="1"/>
</dbReference>
<reference evidence="6" key="1">
    <citation type="submission" date="2012-12" db="EMBL/GenBank/DDBJ databases">
        <authorList>
            <person name="Hellsten U."/>
            <person name="Grimwood J."/>
            <person name="Chapman J.A."/>
            <person name="Shapiro H."/>
            <person name="Aerts A."/>
            <person name="Otillar R.P."/>
            <person name="Terry A.Y."/>
            <person name="Boore J.L."/>
            <person name="Simakov O."/>
            <person name="Marletaz F."/>
            <person name="Cho S.-J."/>
            <person name="Edsinger-Gonzales E."/>
            <person name="Havlak P."/>
            <person name="Kuo D.-H."/>
            <person name="Larsson T."/>
            <person name="Lv J."/>
            <person name="Arendt D."/>
            <person name="Savage R."/>
            <person name="Osoegawa K."/>
            <person name="de Jong P."/>
            <person name="Lindberg D.R."/>
            <person name="Seaver E.C."/>
            <person name="Weisblat D.A."/>
            <person name="Putnam N.H."/>
            <person name="Grigoriev I.V."/>
            <person name="Rokhsar D.S."/>
        </authorList>
    </citation>
    <scope>NUCLEOTIDE SEQUENCE</scope>
</reference>
<evidence type="ECO:0000256" key="2">
    <source>
        <dbReference type="ARBA" id="ARBA00023043"/>
    </source>
</evidence>
<dbReference type="SUPFAM" id="SSF48403">
    <property type="entry name" value="Ankyrin repeat"/>
    <property type="match status" value="1"/>
</dbReference>
<dbReference type="InterPro" id="IPR036770">
    <property type="entry name" value="Ankyrin_rpt-contain_sf"/>
</dbReference>
<dbReference type="Proteomes" id="UP000015101">
    <property type="component" value="Unassembled WGS sequence"/>
</dbReference>
<dbReference type="eggNOG" id="KOG4412">
    <property type="taxonomic scope" value="Eukaryota"/>
</dbReference>
<evidence type="ECO:0000313" key="5">
    <source>
        <dbReference type="EnsemblMetazoa" id="HelroP77602"/>
    </source>
</evidence>